<keyword evidence="2 6" id="KW-0378">Hydrolase</keyword>
<protein>
    <submittedName>
        <fullName evidence="6">Acetylornithine deacetylase</fullName>
        <ecNumber evidence="6">3.5.1.16</ecNumber>
    </submittedName>
</protein>
<keyword evidence="3" id="KW-0170">Cobalt</keyword>
<dbReference type="InterPro" id="IPR036264">
    <property type="entry name" value="Bact_exopeptidase_dim_dom"/>
</dbReference>
<comment type="cofactor">
    <cofactor evidence="4">
        <name>a divalent metal cation</name>
        <dbReference type="ChEBI" id="CHEBI:60240"/>
    </cofactor>
    <text evidence="4">Binds 2 divalent metal cations per subunit.</text>
</comment>
<evidence type="ECO:0000256" key="3">
    <source>
        <dbReference type="ARBA" id="ARBA00023285"/>
    </source>
</evidence>
<dbReference type="GO" id="GO:0046872">
    <property type="term" value="F:metal ion binding"/>
    <property type="evidence" value="ECO:0007669"/>
    <property type="project" value="UniProtKB-UniRule"/>
</dbReference>
<dbReference type="InterPro" id="IPR002933">
    <property type="entry name" value="Peptidase_M20"/>
</dbReference>
<dbReference type="EC" id="3.5.1.16" evidence="6"/>
<feature type="domain" description="Peptidase M20 dimerisation" evidence="5">
    <location>
        <begin position="182"/>
        <end position="282"/>
    </location>
</feature>
<feature type="binding site" evidence="4">
    <location>
        <position position="83"/>
    </location>
    <ligand>
        <name>Zn(2+)</name>
        <dbReference type="ChEBI" id="CHEBI:29105"/>
        <label>1</label>
    </ligand>
</feature>
<proteinExistence type="predicted"/>
<reference evidence="6" key="1">
    <citation type="submission" date="2020-02" db="EMBL/GenBank/DDBJ databases">
        <authorList>
            <person name="Meier V. D."/>
        </authorList>
    </citation>
    <scope>NUCLEOTIDE SEQUENCE</scope>
    <source>
        <strain evidence="6">AVDCRST_MAG18</strain>
    </source>
</reference>
<dbReference type="EMBL" id="CADCWN010000008">
    <property type="protein sequence ID" value="CAA9547937.1"/>
    <property type="molecule type" value="Genomic_DNA"/>
</dbReference>
<dbReference type="GO" id="GO:0008777">
    <property type="term" value="F:acetylornithine deacetylase activity"/>
    <property type="evidence" value="ECO:0007669"/>
    <property type="project" value="UniProtKB-EC"/>
</dbReference>
<dbReference type="PANTHER" id="PTHR43808:SF31">
    <property type="entry name" value="N-ACETYL-L-CITRULLINE DEACETYLASE"/>
    <property type="match status" value="1"/>
</dbReference>
<gene>
    <name evidence="6" type="ORF">AVDCRST_MAG18-51</name>
</gene>
<dbReference type="SUPFAM" id="SSF55031">
    <property type="entry name" value="Bacterial exopeptidase dimerisation domain"/>
    <property type="match status" value="1"/>
</dbReference>
<dbReference type="PANTHER" id="PTHR43808">
    <property type="entry name" value="ACETYLORNITHINE DEACETYLASE"/>
    <property type="match status" value="1"/>
</dbReference>
<dbReference type="Pfam" id="PF01546">
    <property type="entry name" value="Peptidase_M20"/>
    <property type="match status" value="1"/>
</dbReference>
<accession>A0A6J4UHA1</accession>
<dbReference type="GO" id="GO:0006526">
    <property type="term" value="P:L-arginine biosynthetic process"/>
    <property type="evidence" value="ECO:0007669"/>
    <property type="project" value="TreeGrafter"/>
</dbReference>
<dbReference type="InterPro" id="IPR011650">
    <property type="entry name" value="Peptidase_M20_dimer"/>
</dbReference>
<dbReference type="InterPro" id="IPR050072">
    <property type="entry name" value="Peptidase_M20A"/>
</dbReference>
<dbReference type="SUPFAM" id="SSF53187">
    <property type="entry name" value="Zn-dependent exopeptidases"/>
    <property type="match status" value="1"/>
</dbReference>
<evidence type="ECO:0000256" key="2">
    <source>
        <dbReference type="ARBA" id="ARBA00022801"/>
    </source>
</evidence>
<sequence length="403" mass="42747">MLDTEVTARLRAAGERQMAATVEFCQRLIRQPSMPGEEGALAGLVKAELERIGYDDAWIDRGGNVIGVLRGSGGGRSLMLNTHLDHVGVGDPADWPHHPFAAAIVDGVLYGRGASDIKGALAPQVYAAAVLKEAGLLPAGDLYVTAVVQEEVGGLGARILVEEVRTDVAILGEATGNGLRRGHRGRVGLWVEFTGVAAHASAPERGANPHYALARFLAALERLPGRPDATFGGSSVAPTVLHSNNESTNVIPDGVRLFLDWRNVPAESAGEIEATVRDLLATSLTGQVTGTVRREERTTRTYTGVEERAIVESPAYELAADHPLVTGARATLGDLFGRPIDVGTWDFATDGGWFMRAGIDTIGFSPCEERYAHTIHDQLSLPMLQEGLIGYAALALALTAPRG</sequence>
<dbReference type="AlphaFoldDB" id="A0A6J4UHA1"/>
<organism evidence="6">
    <name type="scientific">uncultured Thermomicrobiales bacterium</name>
    <dbReference type="NCBI Taxonomy" id="1645740"/>
    <lineage>
        <taxon>Bacteria</taxon>
        <taxon>Pseudomonadati</taxon>
        <taxon>Thermomicrobiota</taxon>
        <taxon>Thermomicrobia</taxon>
        <taxon>Thermomicrobiales</taxon>
        <taxon>environmental samples</taxon>
    </lineage>
</organism>
<dbReference type="Gene3D" id="3.40.630.10">
    <property type="entry name" value="Zn peptidases"/>
    <property type="match status" value="2"/>
</dbReference>
<dbReference type="Gene3D" id="3.30.70.360">
    <property type="match status" value="1"/>
</dbReference>
<evidence type="ECO:0000259" key="5">
    <source>
        <dbReference type="Pfam" id="PF07687"/>
    </source>
</evidence>
<evidence type="ECO:0000256" key="4">
    <source>
        <dbReference type="PIRSR" id="PIRSR001123-2"/>
    </source>
</evidence>
<evidence type="ECO:0000256" key="1">
    <source>
        <dbReference type="ARBA" id="ARBA00022723"/>
    </source>
</evidence>
<dbReference type="GO" id="GO:0004177">
    <property type="term" value="F:aminopeptidase activity"/>
    <property type="evidence" value="ECO:0007669"/>
    <property type="project" value="UniProtKB-UniRule"/>
</dbReference>
<dbReference type="Pfam" id="PF07687">
    <property type="entry name" value="M20_dimer"/>
    <property type="match status" value="1"/>
</dbReference>
<keyword evidence="1 4" id="KW-0479">Metal-binding</keyword>
<name>A0A6J4UHA1_9BACT</name>
<evidence type="ECO:0000313" key="6">
    <source>
        <dbReference type="EMBL" id="CAA9547937.1"/>
    </source>
</evidence>